<dbReference type="InterPro" id="IPR003660">
    <property type="entry name" value="HAMP_dom"/>
</dbReference>
<comment type="subcellular location">
    <subcellularLocation>
        <location evidence="2">Cell membrane</location>
        <topology evidence="2">Multi-pass membrane protein</topology>
    </subcellularLocation>
</comment>
<keyword evidence="5 10" id="KW-0812">Transmembrane</keyword>
<dbReference type="InterPro" id="IPR000160">
    <property type="entry name" value="GGDEF_dom"/>
</dbReference>
<evidence type="ECO:0000259" key="12">
    <source>
        <dbReference type="PROSITE" id="PS50887"/>
    </source>
</evidence>
<name>A0A4R3IAI0_9GAMM</name>
<keyword evidence="14" id="KW-1185">Reference proteome</keyword>
<dbReference type="EMBL" id="SLZR01000006">
    <property type="protein sequence ID" value="TCS41380.1"/>
    <property type="molecule type" value="Genomic_DNA"/>
</dbReference>
<dbReference type="Gene3D" id="3.30.450.20">
    <property type="entry name" value="PAS domain"/>
    <property type="match status" value="1"/>
</dbReference>
<dbReference type="PROSITE" id="PS50885">
    <property type="entry name" value="HAMP"/>
    <property type="match status" value="1"/>
</dbReference>
<comment type="catalytic activity">
    <reaction evidence="8">
        <text>2 GTP = 3',3'-c-di-GMP + 2 diphosphate</text>
        <dbReference type="Rhea" id="RHEA:24898"/>
        <dbReference type="ChEBI" id="CHEBI:33019"/>
        <dbReference type="ChEBI" id="CHEBI:37565"/>
        <dbReference type="ChEBI" id="CHEBI:58805"/>
        <dbReference type="EC" id="2.7.7.65"/>
    </reaction>
</comment>
<evidence type="ECO:0000256" key="9">
    <source>
        <dbReference type="SAM" id="Coils"/>
    </source>
</evidence>
<gene>
    <name evidence="13" type="ORF">BCF53_106111</name>
</gene>
<evidence type="ECO:0000313" key="13">
    <source>
        <dbReference type="EMBL" id="TCS41380.1"/>
    </source>
</evidence>
<dbReference type="InterPro" id="IPR050469">
    <property type="entry name" value="Diguanylate_Cyclase"/>
</dbReference>
<evidence type="ECO:0000256" key="1">
    <source>
        <dbReference type="ARBA" id="ARBA00001946"/>
    </source>
</evidence>
<evidence type="ECO:0000256" key="6">
    <source>
        <dbReference type="ARBA" id="ARBA00022989"/>
    </source>
</evidence>
<evidence type="ECO:0000256" key="2">
    <source>
        <dbReference type="ARBA" id="ARBA00004651"/>
    </source>
</evidence>
<accession>A0A4R3IAI0</accession>
<dbReference type="GO" id="GO:0005886">
    <property type="term" value="C:plasma membrane"/>
    <property type="evidence" value="ECO:0007669"/>
    <property type="project" value="UniProtKB-SubCell"/>
</dbReference>
<keyword evidence="6 10" id="KW-1133">Transmembrane helix</keyword>
<evidence type="ECO:0000256" key="3">
    <source>
        <dbReference type="ARBA" id="ARBA00012528"/>
    </source>
</evidence>
<dbReference type="InterPro" id="IPR029787">
    <property type="entry name" value="Nucleotide_cyclase"/>
</dbReference>
<keyword evidence="9" id="KW-0175">Coiled coil</keyword>
<proteinExistence type="predicted"/>
<dbReference type="SMART" id="SM00267">
    <property type="entry name" value="GGDEF"/>
    <property type="match status" value="1"/>
</dbReference>
<dbReference type="Gene3D" id="3.30.70.270">
    <property type="match status" value="1"/>
</dbReference>
<dbReference type="SUPFAM" id="SSF55073">
    <property type="entry name" value="Nucleotide cyclase"/>
    <property type="match status" value="1"/>
</dbReference>
<dbReference type="PROSITE" id="PS50887">
    <property type="entry name" value="GGDEF"/>
    <property type="match status" value="1"/>
</dbReference>
<organism evidence="13 14">
    <name type="scientific">Reinekea marinisedimentorum</name>
    <dbReference type="NCBI Taxonomy" id="230495"/>
    <lineage>
        <taxon>Bacteria</taxon>
        <taxon>Pseudomonadati</taxon>
        <taxon>Pseudomonadota</taxon>
        <taxon>Gammaproteobacteria</taxon>
        <taxon>Oceanospirillales</taxon>
        <taxon>Saccharospirillaceae</taxon>
        <taxon>Reinekea</taxon>
    </lineage>
</organism>
<dbReference type="CDD" id="cd06225">
    <property type="entry name" value="HAMP"/>
    <property type="match status" value="1"/>
</dbReference>
<dbReference type="CDD" id="cd01949">
    <property type="entry name" value="GGDEF"/>
    <property type="match status" value="1"/>
</dbReference>
<dbReference type="PANTHER" id="PTHR45138">
    <property type="entry name" value="REGULATORY COMPONENTS OF SENSORY TRANSDUCTION SYSTEM"/>
    <property type="match status" value="1"/>
</dbReference>
<dbReference type="Proteomes" id="UP000295793">
    <property type="component" value="Unassembled WGS sequence"/>
</dbReference>
<feature type="domain" description="HAMP" evidence="11">
    <location>
        <begin position="308"/>
        <end position="360"/>
    </location>
</feature>
<dbReference type="FunFam" id="3.30.70.270:FF:000001">
    <property type="entry name" value="Diguanylate cyclase domain protein"/>
    <property type="match status" value="1"/>
</dbReference>
<keyword evidence="7 10" id="KW-0472">Membrane</keyword>
<dbReference type="EC" id="2.7.7.65" evidence="3"/>
<evidence type="ECO:0000313" key="14">
    <source>
        <dbReference type="Proteomes" id="UP000295793"/>
    </source>
</evidence>
<sequence>MLKNIKSKFLLGYSLITIAFTVTLMGVAYLTERQELARLALENSTALSRLHADLISSEIRTRVTALQAVRSQITESDGDMALIIKHLATLMQLEQVGFLHAAYVDEDFNITDYNGVTESALDRSFLDDERWYTQEFHVTPPILGRYTNKPIISIGVPVLNDQGEWQGEVLAALTLEYLSERLSAIQLGEGSYAWLTEEQGDVIAHPDESLILKANVFAADELGYSGLTVIGNKTLTEATGYGEYYDANSGESKIVTFAEIGNVPGWTLFITTRKDVIFADIGNILANVLGASAILMVIFLLVVMKITSRITRPITELTQQVKNSVNGHYQPINLNQSEDEIGQLSRAFNETITALDEHAHNLEAMVEARTQELNTAYSELEQTNQALKEKNTILEEIASKDPLTELYNRRAFNVFAEKEMSRAARHDSPASLIVIDIDHFKNINDNYGHDVGDTVLSRMAHLLMRYTRKENVVCRWGGEEFIILIAEANLDVAQNIAESLREKIAGEAFGPLKQVTVSAGVSSYKVGESLKDWVHRADLALYEAKALGRNCVRVSAQ</sequence>
<comment type="caution">
    <text evidence="13">The sequence shown here is derived from an EMBL/GenBank/DDBJ whole genome shotgun (WGS) entry which is preliminary data.</text>
</comment>
<dbReference type="CDD" id="cd18773">
    <property type="entry name" value="PDC1_HK_sensor"/>
    <property type="match status" value="1"/>
</dbReference>
<comment type="cofactor">
    <cofactor evidence="1">
        <name>Mg(2+)</name>
        <dbReference type="ChEBI" id="CHEBI:18420"/>
    </cofactor>
</comment>
<dbReference type="InterPro" id="IPR043128">
    <property type="entry name" value="Rev_trsase/Diguanyl_cyclase"/>
</dbReference>
<reference evidence="13 14" key="1">
    <citation type="submission" date="2019-03" db="EMBL/GenBank/DDBJ databases">
        <title>Genomic Encyclopedia of Archaeal and Bacterial Type Strains, Phase II (KMG-II): from individual species to whole genera.</title>
        <authorList>
            <person name="Goeker M."/>
        </authorList>
    </citation>
    <scope>NUCLEOTIDE SEQUENCE [LARGE SCALE GENOMIC DNA]</scope>
    <source>
        <strain evidence="13 14">DSM 15388</strain>
    </source>
</reference>
<evidence type="ECO:0000256" key="8">
    <source>
        <dbReference type="ARBA" id="ARBA00034247"/>
    </source>
</evidence>
<protein>
    <recommendedName>
        <fullName evidence="3">diguanylate cyclase</fullName>
        <ecNumber evidence="3">2.7.7.65</ecNumber>
    </recommendedName>
</protein>
<evidence type="ECO:0000256" key="10">
    <source>
        <dbReference type="SAM" id="Phobius"/>
    </source>
</evidence>
<dbReference type="GO" id="GO:1902201">
    <property type="term" value="P:negative regulation of bacterial-type flagellum-dependent cell motility"/>
    <property type="evidence" value="ECO:0007669"/>
    <property type="project" value="TreeGrafter"/>
</dbReference>
<feature type="coiled-coil region" evidence="9">
    <location>
        <begin position="370"/>
        <end position="400"/>
    </location>
</feature>
<dbReference type="OrthoDB" id="9812260at2"/>
<dbReference type="InterPro" id="IPR033479">
    <property type="entry name" value="dCache_1"/>
</dbReference>
<evidence type="ECO:0000256" key="5">
    <source>
        <dbReference type="ARBA" id="ARBA00022692"/>
    </source>
</evidence>
<dbReference type="SUPFAM" id="SSF158472">
    <property type="entry name" value="HAMP domain-like"/>
    <property type="match status" value="1"/>
</dbReference>
<evidence type="ECO:0000259" key="11">
    <source>
        <dbReference type="PROSITE" id="PS50885"/>
    </source>
</evidence>
<feature type="transmembrane region" description="Helical" evidence="10">
    <location>
        <begin position="9"/>
        <end position="30"/>
    </location>
</feature>
<dbReference type="GO" id="GO:0007165">
    <property type="term" value="P:signal transduction"/>
    <property type="evidence" value="ECO:0007669"/>
    <property type="project" value="InterPro"/>
</dbReference>
<dbReference type="AlphaFoldDB" id="A0A4R3IAI0"/>
<dbReference type="Gene3D" id="6.10.340.10">
    <property type="match status" value="1"/>
</dbReference>
<dbReference type="PANTHER" id="PTHR45138:SF9">
    <property type="entry name" value="DIGUANYLATE CYCLASE DGCM-RELATED"/>
    <property type="match status" value="1"/>
</dbReference>
<dbReference type="CDD" id="cd12912">
    <property type="entry name" value="PDC2_MCP_like"/>
    <property type="match status" value="1"/>
</dbReference>
<dbReference type="Pfam" id="PF00672">
    <property type="entry name" value="HAMP"/>
    <property type="match status" value="1"/>
</dbReference>
<evidence type="ECO:0000256" key="4">
    <source>
        <dbReference type="ARBA" id="ARBA00022475"/>
    </source>
</evidence>
<dbReference type="GO" id="GO:0052621">
    <property type="term" value="F:diguanylate cyclase activity"/>
    <property type="evidence" value="ECO:0007669"/>
    <property type="project" value="UniProtKB-EC"/>
</dbReference>
<evidence type="ECO:0000256" key="7">
    <source>
        <dbReference type="ARBA" id="ARBA00023136"/>
    </source>
</evidence>
<dbReference type="NCBIfam" id="TIGR00254">
    <property type="entry name" value="GGDEF"/>
    <property type="match status" value="1"/>
</dbReference>
<dbReference type="RefSeq" id="WP_132701353.1">
    <property type="nucleotide sequence ID" value="NZ_SLZR01000006.1"/>
</dbReference>
<dbReference type="GO" id="GO:0043709">
    <property type="term" value="P:cell adhesion involved in single-species biofilm formation"/>
    <property type="evidence" value="ECO:0007669"/>
    <property type="project" value="TreeGrafter"/>
</dbReference>
<feature type="transmembrane region" description="Helical" evidence="10">
    <location>
        <begin position="284"/>
        <end position="304"/>
    </location>
</feature>
<dbReference type="Pfam" id="PF00990">
    <property type="entry name" value="GGDEF"/>
    <property type="match status" value="1"/>
</dbReference>
<keyword evidence="4" id="KW-1003">Cell membrane</keyword>
<dbReference type="SMART" id="SM00304">
    <property type="entry name" value="HAMP"/>
    <property type="match status" value="1"/>
</dbReference>
<dbReference type="Pfam" id="PF02743">
    <property type="entry name" value="dCache_1"/>
    <property type="match status" value="1"/>
</dbReference>
<feature type="domain" description="GGDEF" evidence="12">
    <location>
        <begin position="428"/>
        <end position="557"/>
    </location>
</feature>